<evidence type="ECO:0000313" key="6">
    <source>
        <dbReference type="Proteomes" id="UP000620224"/>
    </source>
</evidence>
<dbReference type="GO" id="GO:0016709">
    <property type="term" value="F:oxidoreductase activity, acting on paired donors, with incorporation or reduction of molecular oxygen, NAD(P)H as one donor, and incorporation of one atom of oxygen"/>
    <property type="evidence" value="ECO:0007669"/>
    <property type="project" value="UniProtKB-ARBA"/>
</dbReference>
<dbReference type="RefSeq" id="WP_190019392.1">
    <property type="nucleotide sequence ID" value="NZ_BMUE01000031.1"/>
</dbReference>
<evidence type="ECO:0000256" key="3">
    <source>
        <dbReference type="ARBA" id="ARBA00022827"/>
    </source>
</evidence>
<dbReference type="InterPro" id="IPR036188">
    <property type="entry name" value="FAD/NAD-bd_sf"/>
</dbReference>
<name>A0A918MWW7_9ACTN</name>
<accession>A0A918MWW7</accession>
<organism evidence="5 6">
    <name type="scientific">Streptomyces lucensis JCM 4490</name>
    <dbReference type="NCBI Taxonomy" id="1306176"/>
    <lineage>
        <taxon>Bacteria</taxon>
        <taxon>Bacillati</taxon>
        <taxon>Actinomycetota</taxon>
        <taxon>Actinomycetes</taxon>
        <taxon>Kitasatosporales</taxon>
        <taxon>Streptomycetaceae</taxon>
        <taxon>Streptomyces</taxon>
    </lineage>
</organism>
<dbReference type="InterPro" id="IPR002938">
    <property type="entry name" value="FAD-bd"/>
</dbReference>
<dbReference type="PRINTS" id="PR00420">
    <property type="entry name" value="RNGMNOXGNASE"/>
</dbReference>
<reference evidence="5" key="1">
    <citation type="journal article" date="2014" name="Int. J. Syst. Evol. Microbiol.">
        <title>Complete genome sequence of Corynebacterium casei LMG S-19264T (=DSM 44701T), isolated from a smear-ripened cheese.</title>
        <authorList>
            <consortium name="US DOE Joint Genome Institute (JGI-PGF)"/>
            <person name="Walter F."/>
            <person name="Albersmeier A."/>
            <person name="Kalinowski J."/>
            <person name="Ruckert C."/>
        </authorList>
    </citation>
    <scope>NUCLEOTIDE SEQUENCE</scope>
    <source>
        <strain evidence="5">JCM 4490</strain>
    </source>
</reference>
<evidence type="ECO:0000259" key="4">
    <source>
        <dbReference type="Pfam" id="PF01494"/>
    </source>
</evidence>
<proteinExistence type="predicted"/>
<dbReference type="GO" id="GO:0071949">
    <property type="term" value="F:FAD binding"/>
    <property type="evidence" value="ECO:0007669"/>
    <property type="project" value="InterPro"/>
</dbReference>
<evidence type="ECO:0000256" key="2">
    <source>
        <dbReference type="ARBA" id="ARBA00022630"/>
    </source>
</evidence>
<comment type="cofactor">
    <cofactor evidence="1">
        <name>FAD</name>
        <dbReference type="ChEBI" id="CHEBI:57692"/>
    </cofactor>
</comment>
<dbReference type="Gene3D" id="3.40.30.120">
    <property type="match status" value="1"/>
</dbReference>
<keyword evidence="2" id="KW-0285">Flavoprotein</keyword>
<dbReference type="SUPFAM" id="SSF51905">
    <property type="entry name" value="FAD/NAD(P)-binding domain"/>
    <property type="match status" value="1"/>
</dbReference>
<dbReference type="Proteomes" id="UP000620224">
    <property type="component" value="Unassembled WGS sequence"/>
</dbReference>
<keyword evidence="6" id="KW-1185">Reference proteome</keyword>
<dbReference type="PANTHER" id="PTHR43004:SF19">
    <property type="entry name" value="BINDING MONOOXYGENASE, PUTATIVE (JCVI)-RELATED"/>
    <property type="match status" value="1"/>
</dbReference>
<dbReference type="Pfam" id="PF01494">
    <property type="entry name" value="FAD_binding_3"/>
    <property type="match status" value="1"/>
</dbReference>
<dbReference type="AlphaFoldDB" id="A0A918MWW7"/>
<dbReference type="PANTHER" id="PTHR43004">
    <property type="entry name" value="TRK SYSTEM POTASSIUM UPTAKE PROTEIN"/>
    <property type="match status" value="1"/>
</dbReference>
<reference evidence="5" key="2">
    <citation type="submission" date="2020-09" db="EMBL/GenBank/DDBJ databases">
        <authorList>
            <person name="Sun Q."/>
            <person name="Ohkuma M."/>
        </authorList>
    </citation>
    <scope>NUCLEOTIDE SEQUENCE</scope>
    <source>
        <strain evidence="5">JCM 4490</strain>
    </source>
</reference>
<gene>
    <name evidence="5" type="ORF">GCM10010503_69380</name>
</gene>
<dbReference type="EMBL" id="BMUE01000031">
    <property type="protein sequence ID" value="GGW82197.1"/>
    <property type="molecule type" value="Genomic_DNA"/>
</dbReference>
<protein>
    <submittedName>
        <fullName evidence="5">FAD-dependent oxidoreductase</fullName>
    </submittedName>
</protein>
<keyword evidence="3" id="KW-0274">FAD</keyword>
<evidence type="ECO:0000313" key="5">
    <source>
        <dbReference type="EMBL" id="GGW82197.1"/>
    </source>
</evidence>
<evidence type="ECO:0000256" key="1">
    <source>
        <dbReference type="ARBA" id="ARBA00001974"/>
    </source>
</evidence>
<dbReference type="Gene3D" id="3.50.50.60">
    <property type="entry name" value="FAD/NAD(P)-binding domain"/>
    <property type="match status" value="2"/>
</dbReference>
<feature type="domain" description="FAD-binding" evidence="4">
    <location>
        <begin position="3"/>
        <end position="349"/>
    </location>
</feature>
<comment type="caution">
    <text evidence="5">The sequence shown here is derived from an EMBL/GenBank/DDBJ whole genome shotgun (WGS) entry which is preliminary data.</text>
</comment>
<dbReference type="Pfam" id="PF21274">
    <property type="entry name" value="Rng_hyd_C"/>
    <property type="match status" value="1"/>
</dbReference>
<dbReference type="InterPro" id="IPR050641">
    <property type="entry name" value="RIFMO-like"/>
</dbReference>
<sequence>MTSDVVVVGGGPTGLMLAYELALAGVRPIVLEQHSEPRTEPKANGLVGRIVQLLDYRGLLDRFAEGSRHVGPAPSFYFGAVPLNLSALEHNPLHLLVIPQPRLEGLLAEDAVALGAEIRRGQRVVALSQDDQGVTLEIQGPGGGGVLRAAYVVGCDGAHSTVRKQAGIGFPGSTGSLVTRIGHVSLPASLLVPETGEVQVPGAGRLRLGWTYTERGKIGLMSFKPGVHVVTAAENDRLPVDSGAPMTLGELRSSVRRILGTDLPMSDPSWLSRTVASSRLADRYRAGRVMVAGDAAHLFPAGGSALNTGMLDAVNLGWKLAAQVNGTAPAGLLETYHDERHAVGEQVLAHTRAQSVLMAVGEESAVLRDLFEEVLSLPQALQHIAGRLHGEDVRYGGQALGGEVHPLLGRWAPDLALRTTQGPTRLAELLRAGRPVLLDLAGDTALQDIVTEGWKDRVDVVAALSGQPAPPADALLIRPDGHVAWAMSARQAPPDPRQDLRSALTTWFGAASRAL</sequence>